<protein>
    <submittedName>
        <fullName evidence="1">Uncharacterized protein</fullName>
    </submittedName>
</protein>
<dbReference type="AlphaFoldDB" id="J9E6S6"/>
<dbReference type="Proteomes" id="UP000004810">
    <property type="component" value="Unassembled WGS sequence"/>
</dbReference>
<sequence>MHRYHLQPKLPFQDTAIAYHPYERLKIEIDGNTLCHKFPPRISPEACLYVLMKLRSVLAVAWDTLRQADLNRKDNSKPGKAQVNKTTITTAIATTNLLLPSESSSSEFFTFSQRRSQVICGL</sequence>
<organism evidence="1 2">
    <name type="scientific">Wuchereria bancrofti</name>
    <dbReference type="NCBI Taxonomy" id="6293"/>
    <lineage>
        <taxon>Eukaryota</taxon>
        <taxon>Metazoa</taxon>
        <taxon>Ecdysozoa</taxon>
        <taxon>Nematoda</taxon>
        <taxon>Chromadorea</taxon>
        <taxon>Rhabditida</taxon>
        <taxon>Spirurina</taxon>
        <taxon>Spiruromorpha</taxon>
        <taxon>Filarioidea</taxon>
        <taxon>Onchocercidae</taxon>
        <taxon>Wuchereria</taxon>
    </lineage>
</organism>
<reference evidence="2" key="1">
    <citation type="submission" date="2012-08" db="EMBL/GenBank/DDBJ databases">
        <title>The Genome Sequence of Wuchereria bancrofti.</title>
        <authorList>
            <person name="Nutman T.B."/>
            <person name="Fink D.L."/>
            <person name="Russ C."/>
            <person name="Young S."/>
            <person name="Zeng Q."/>
            <person name="Koehrsen M."/>
            <person name="Alvarado L."/>
            <person name="Berlin A."/>
            <person name="Chapman S.B."/>
            <person name="Chen Z."/>
            <person name="Freedman E."/>
            <person name="Gellesch M."/>
            <person name="Goldberg J."/>
            <person name="Griggs A."/>
            <person name="Gujja S."/>
            <person name="Heilman E.R."/>
            <person name="Heiman D."/>
            <person name="Hepburn T."/>
            <person name="Howarth C."/>
            <person name="Jen D."/>
            <person name="Larson L."/>
            <person name="Lewis B."/>
            <person name="Mehta T."/>
            <person name="Park D."/>
            <person name="Pearson M."/>
            <person name="Roberts A."/>
            <person name="Saif S."/>
            <person name="Shea T."/>
            <person name="Shenoy N."/>
            <person name="Sisk P."/>
            <person name="Stolte C."/>
            <person name="Sykes S."/>
            <person name="Walk T."/>
            <person name="White J."/>
            <person name="Yandava C."/>
            <person name="Haas B."/>
            <person name="Henn M.R."/>
            <person name="Nusbaum C."/>
            <person name="Birren B."/>
        </authorList>
    </citation>
    <scope>NUCLEOTIDE SEQUENCE [LARGE SCALE GENOMIC DNA]</scope>
    <source>
        <strain evidence="2">NA</strain>
    </source>
</reference>
<dbReference type="EMBL" id="ADBV01015636">
    <property type="protein sequence ID" value="EJW72682.1"/>
    <property type="molecule type" value="Genomic_DNA"/>
</dbReference>
<gene>
    <name evidence="1" type="ORF">WUBG_16410</name>
</gene>
<name>J9E6S6_WUCBA</name>
<accession>J9E6S6</accession>
<comment type="caution">
    <text evidence="1">The sequence shown here is derived from an EMBL/GenBank/DDBJ whole genome shotgun (WGS) entry which is preliminary data.</text>
</comment>
<proteinExistence type="predicted"/>
<evidence type="ECO:0000313" key="1">
    <source>
        <dbReference type="EMBL" id="EJW72682.1"/>
    </source>
</evidence>
<evidence type="ECO:0000313" key="2">
    <source>
        <dbReference type="Proteomes" id="UP000004810"/>
    </source>
</evidence>